<name>A0A4R4Q2W4_9ACTN</name>
<proteinExistence type="predicted"/>
<evidence type="ECO:0000256" key="1">
    <source>
        <dbReference type="SAM" id="SignalP"/>
    </source>
</evidence>
<keyword evidence="3" id="KW-1185">Reference proteome</keyword>
<sequence>MRNPYAVRRIAVRLALGAAAAAAVLVPVATASAAPSAANGTSAVQAVKQFGPYIDEPECQFYRGGIAFSGAAHWVGPCERHPVSGRWWFVADMK</sequence>
<protein>
    <submittedName>
        <fullName evidence="2">Uncharacterized protein</fullName>
    </submittedName>
</protein>
<feature type="chain" id="PRO_5020830654" evidence="1">
    <location>
        <begin position="34"/>
        <end position="94"/>
    </location>
</feature>
<organism evidence="2 3">
    <name type="scientific">Kribbella albertanoniae</name>
    <dbReference type="NCBI Taxonomy" id="1266829"/>
    <lineage>
        <taxon>Bacteria</taxon>
        <taxon>Bacillati</taxon>
        <taxon>Actinomycetota</taxon>
        <taxon>Actinomycetes</taxon>
        <taxon>Propionibacteriales</taxon>
        <taxon>Kribbellaceae</taxon>
        <taxon>Kribbella</taxon>
    </lineage>
</organism>
<dbReference type="EMBL" id="SMKA01000064">
    <property type="protein sequence ID" value="TDC29182.1"/>
    <property type="molecule type" value="Genomic_DNA"/>
</dbReference>
<reference evidence="2 3" key="1">
    <citation type="submission" date="2019-03" db="EMBL/GenBank/DDBJ databases">
        <title>Draft genome sequences of novel Actinobacteria.</title>
        <authorList>
            <person name="Sahin N."/>
            <person name="Ay H."/>
            <person name="Saygin H."/>
        </authorList>
    </citation>
    <scope>NUCLEOTIDE SEQUENCE [LARGE SCALE GENOMIC DNA]</scope>
    <source>
        <strain evidence="2 3">JCM 30547</strain>
    </source>
</reference>
<evidence type="ECO:0000313" key="3">
    <source>
        <dbReference type="Proteomes" id="UP000295075"/>
    </source>
</evidence>
<dbReference type="RefSeq" id="WP_132407583.1">
    <property type="nucleotide sequence ID" value="NZ_SMKA01000064.1"/>
</dbReference>
<accession>A0A4R4Q2W4</accession>
<feature type="signal peptide" evidence="1">
    <location>
        <begin position="1"/>
        <end position="33"/>
    </location>
</feature>
<dbReference type="Proteomes" id="UP000295075">
    <property type="component" value="Unassembled WGS sequence"/>
</dbReference>
<keyword evidence="1" id="KW-0732">Signal</keyword>
<dbReference type="AlphaFoldDB" id="A0A4R4Q2W4"/>
<evidence type="ECO:0000313" key="2">
    <source>
        <dbReference type="EMBL" id="TDC29182.1"/>
    </source>
</evidence>
<comment type="caution">
    <text evidence="2">The sequence shown here is derived from an EMBL/GenBank/DDBJ whole genome shotgun (WGS) entry which is preliminary data.</text>
</comment>
<gene>
    <name evidence="2" type="ORF">E1261_16500</name>
</gene>